<dbReference type="GeneID" id="54589566"/>
<name>A0A6A6I7J5_9PLEO</name>
<proteinExistence type="predicted"/>
<protein>
    <submittedName>
        <fullName evidence="1">Uncharacterized protein</fullName>
    </submittedName>
</protein>
<dbReference type="RefSeq" id="XP_033680517.1">
    <property type="nucleotide sequence ID" value="XM_033836236.1"/>
</dbReference>
<dbReference type="Proteomes" id="UP000800094">
    <property type="component" value="Unassembled WGS sequence"/>
</dbReference>
<keyword evidence="2" id="KW-1185">Reference proteome</keyword>
<organism evidence="1 2">
    <name type="scientific">Trematosphaeria pertusa</name>
    <dbReference type="NCBI Taxonomy" id="390896"/>
    <lineage>
        <taxon>Eukaryota</taxon>
        <taxon>Fungi</taxon>
        <taxon>Dikarya</taxon>
        <taxon>Ascomycota</taxon>
        <taxon>Pezizomycotina</taxon>
        <taxon>Dothideomycetes</taxon>
        <taxon>Pleosporomycetidae</taxon>
        <taxon>Pleosporales</taxon>
        <taxon>Massarineae</taxon>
        <taxon>Trematosphaeriaceae</taxon>
        <taxon>Trematosphaeria</taxon>
    </lineage>
</organism>
<sequence length="149" mass="16477">MLIEFRGRSELTRPPSATLLYLVLQPSASLLQLQYRTLILSYAFPFAIRSEPSSVSPLLRIRTPLPLSSWHSSSFDSALHFYLLYCATPLSHPTTDHSGLPDAVVRSRNSGVSHALCSDRAARDLGLGIGTMAFGVSFSRITPQKSFFY</sequence>
<reference evidence="1" key="1">
    <citation type="journal article" date="2020" name="Stud. Mycol.">
        <title>101 Dothideomycetes genomes: a test case for predicting lifestyles and emergence of pathogens.</title>
        <authorList>
            <person name="Haridas S."/>
            <person name="Albert R."/>
            <person name="Binder M."/>
            <person name="Bloem J."/>
            <person name="Labutti K."/>
            <person name="Salamov A."/>
            <person name="Andreopoulos B."/>
            <person name="Baker S."/>
            <person name="Barry K."/>
            <person name="Bills G."/>
            <person name="Bluhm B."/>
            <person name="Cannon C."/>
            <person name="Castanera R."/>
            <person name="Culley D."/>
            <person name="Daum C."/>
            <person name="Ezra D."/>
            <person name="Gonzalez J."/>
            <person name="Henrissat B."/>
            <person name="Kuo A."/>
            <person name="Liang C."/>
            <person name="Lipzen A."/>
            <person name="Lutzoni F."/>
            <person name="Magnuson J."/>
            <person name="Mondo S."/>
            <person name="Nolan M."/>
            <person name="Ohm R."/>
            <person name="Pangilinan J."/>
            <person name="Park H.-J."/>
            <person name="Ramirez L."/>
            <person name="Alfaro M."/>
            <person name="Sun H."/>
            <person name="Tritt A."/>
            <person name="Yoshinaga Y."/>
            <person name="Zwiers L.-H."/>
            <person name="Turgeon B."/>
            <person name="Goodwin S."/>
            <person name="Spatafora J."/>
            <person name="Crous P."/>
            <person name="Grigoriev I."/>
        </authorList>
    </citation>
    <scope>NUCLEOTIDE SEQUENCE</scope>
    <source>
        <strain evidence="1">CBS 122368</strain>
    </source>
</reference>
<evidence type="ECO:0000313" key="2">
    <source>
        <dbReference type="Proteomes" id="UP000800094"/>
    </source>
</evidence>
<evidence type="ECO:0000313" key="1">
    <source>
        <dbReference type="EMBL" id="KAF2245513.1"/>
    </source>
</evidence>
<dbReference type="EMBL" id="ML987200">
    <property type="protein sequence ID" value="KAF2245513.1"/>
    <property type="molecule type" value="Genomic_DNA"/>
</dbReference>
<dbReference type="AlphaFoldDB" id="A0A6A6I7J5"/>
<accession>A0A6A6I7J5</accession>
<gene>
    <name evidence="1" type="ORF">BU26DRAFT_70218</name>
</gene>